<dbReference type="AlphaFoldDB" id="A0AAQ3NR04"/>
<reference evidence="1 2" key="1">
    <citation type="journal article" date="2023" name="Life. Sci Alliance">
        <title>Evolutionary insights into 3D genome organization and epigenetic landscape of Vigna mungo.</title>
        <authorList>
            <person name="Junaid A."/>
            <person name="Singh B."/>
            <person name="Bhatia S."/>
        </authorList>
    </citation>
    <scope>NUCLEOTIDE SEQUENCE [LARGE SCALE GENOMIC DNA]</scope>
    <source>
        <strain evidence="1">Urdbean</strain>
    </source>
</reference>
<evidence type="ECO:0000313" key="2">
    <source>
        <dbReference type="Proteomes" id="UP001374535"/>
    </source>
</evidence>
<dbReference type="Proteomes" id="UP001374535">
    <property type="component" value="Chromosome 4"/>
</dbReference>
<sequence length="116" mass="13931">MRIPNSLCTFLHSILFLISEEIRRASQIKILVTHCHVIGHRWHCTEKWTVHHVITRFEPRKRVTRSGISQTKTRIRKPNTVSIKSMPRFIGNGACDIRWQRWKLRFTIIKEIKMRM</sequence>
<proteinExistence type="predicted"/>
<organism evidence="1 2">
    <name type="scientific">Vigna mungo</name>
    <name type="common">Black gram</name>
    <name type="synonym">Phaseolus mungo</name>
    <dbReference type="NCBI Taxonomy" id="3915"/>
    <lineage>
        <taxon>Eukaryota</taxon>
        <taxon>Viridiplantae</taxon>
        <taxon>Streptophyta</taxon>
        <taxon>Embryophyta</taxon>
        <taxon>Tracheophyta</taxon>
        <taxon>Spermatophyta</taxon>
        <taxon>Magnoliopsida</taxon>
        <taxon>eudicotyledons</taxon>
        <taxon>Gunneridae</taxon>
        <taxon>Pentapetalae</taxon>
        <taxon>rosids</taxon>
        <taxon>fabids</taxon>
        <taxon>Fabales</taxon>
        <taxon>Fabaceae</taxon>
        <taxon>Papilionoideae</taxon>
        <taxon>50 kb inversion clade</taxon>
        <taxon>NPAAA clade</taxon>
        <taxon>indigoferoid/millettioid clade</taxon>
        <taxon>Phaseoleae</taxon>
        <taxon>Vigna</taxon>
    </lineage>
</organism>
<keyword evidence="2" id="KW-1185">Reference proteome</keyword>
<name>A0AAQ3NR04_VIGMU</name>
<accession>A0AAQ3NR04</accession>
<dbReference type="EMBL" id="CP144697">
    <property type="protein sequence ID" value="WVZ13572.1"/>
    <property type="molecule type" value="Genomic_DNA"/>
</dbReference>
<protein>
    <submittedName>
        <fullName evidence="1">Uncharacterized protein</fullName>
    </submittedName>
</protein>
<gene>
    <name evidence="1" type="ORF">V8G54_011138</name>
</gene>
<evidence type="ECO:0000313" key="1">
    <source>
        <dbReference type="EMBL" id="WVZ13572.1"/>
    </source>
</evidence>